<comment type="cofactor">
    <cofactor evidence="7">
        <name>Zn(2+)</name>
        <dbReference type="ChEBI" id="CHEBI:29105"/>
    </cofactor>
    <text evidence="7">Binds 1 zinc ion.</text>
</comment>
<evidence type="ECO:0000256" key="7">
    <source>
        <dbReference type="RuleBase" id="RU003435"/>
    </source>
</evidence>
<dbReference type="Proteomes" id="UP001371218">
    <property type="component" value="Unassembled WGS sequence"/>
</dbReference>
<evidence type="ECO:0000259" key="9">
    <source>
        <dbReference type="Pfam" id="PF01432"/>
    </source>
</evidence>
<evidence type="ECO:0000256" key="1">
    <source>
        <dbReference type="ARBA" id="ARBA00006040"/>
    </source>
</evidence>
<dbReference type="InterPro" id="IPR024079">
    <property type="entry name" value="MetalloPept_cat_dom_sf"/>
</dbReference>
<gene>
    <name evidence="10" type="ORF">AACH06_23125</name>
</gene>
<evidence type="ECO:0000256" key="8">
    <source>
        <dbReference type="SAM" id="SignalP"/>
    </source>
</evidence>
<organism evidence="10 11">
    <name type="scientific">Ideonella lacteola</name>
    <dbReference type="NCBI Taxonomy" id="2984193"/>
    <lineage>
        <taxon>Bacteria</taxon>
        <taxon>Pseudomonadati</taxon>
        <taxon>Pseudomonadota</taxon>
        <taxon>Betaproteobacteria</taxon>
        <taxon>Burkholderiales</taxon>
        <taxon>Sphaerotilaceae</taxon>
        <taxon>Ideonella</taxon>
    </lineage>
</organism>
<comment type="caution">
    <text evidence="10">The sequence shown here is derived from an EMBL/GenBank/DDBJ whole genome shotgun (WGS) entry which is preliminary data.</text>
</comment>
<dbReference type="Pfam" id="PF01432">
    <property type="entry name" value="Peptidase_M3"/>
    <property type="match status" value="1"/>
</dbReference>
<dbReference type="Gene3D" id="3.40.390.10">
    <property type="entry name" value="Collagenase (Catalytic Domain)"/>
    <property type="match status" value="1"/>
</dbReference>
<evidence type="ECO:0000256" key="6">
    <source>
        <dbReference type="ARBA" id="ARBA00023049"/>
    </source>
</evidence>
<dbReference type="InterPro" id="IPR001567">
    <property type="entry name" value="Pept_M3A_M3B_dom"/>
</dbReference>
<dbReference type="Gene3D" id="1.10.1370.10">
    <property type="entry name" value="Neurolysin, domain 3"/>
    <property type="match status" value="1"/>
</dbReference>
<dbReference type="PANTHER" id="PTHR43660:SF1">
    <property type="entry name" value="DIPEPTIDYL CARBOXYPEPTIDASE"/>
    <property type="match status" value="1"/>
</dbReference>
<keyword evidence="3 7" id="KW-0479">Metal-binding</keyword>
<keyword evidence="5 7" id="KW-0862">Zinc</keyword>
<keyword evidence="8" id="KW-0732">Signal</keyword>
<keyword evidence="4 7" id="KW-0378">Hydrolase</keyword>
<proteinExistence type="inferred from homology"/>
<evidence type="ECO:0000313" key="11">
    <source>
        <dbReference type="Proteomes" id="UP001371218"/>
    </source>
</evidence>
<reference evidence="10 11" key="1">
    <citation type="submission" date="2024-04" db="EMBL/GenBank/DDBJ databases">
        <title>Novel species of the genus Ideonella isolated from streams.</title>
        <authorList>
            <person name="Lu H."/>
        </authorList>
    </citation>
    <scope>NUCLEOTIDE SEQUENCE [LARGE SCALE GENOMIC DNA]</scope>
    <source>
        <strain evidence="10 11">DXS29W</strain>
    </source>
</reference>
<feature type="chain" id="PRO_5046631230" evidence="8">
    <location>
        <begin position="24"/>
        <end position="729"/>
    </location>
</feature>
<evidence type="ECO:0000256" key="2">
    <source>
        <dbReference type="ARBA" id="ARBA00022670"/>
    </source>
</evidence>
<dbReference type="EC" id="3.4.24.-" evidence="10"/>
<accession>A0ABU9BYR7</accession>
<dbReference type="InterPro" id="IPR045090">
    <property type="entry name" value="Pept_M3A_M3B"/>
</dbReference>
<dbReference type="SUPFAM" id="SSF55486">
    <property type="entry name" value="Metalloproteases ('zincins'), catalytic domain"/>
    <property type="match status" value="1"/>
</dbReference>
<evidence type="ECO:0000256" key="5">
    <source>
        <dbReference type="ARBA" id="ARBA00022833"/>
    </source>
</evidence>
<keyword evidence="6 7" id="KW-0482">Metalloprotease</keyword>
<evidence type="ECO:0000256" key="3">
    <source>
        <dbReference type="ARBA" id="ARBA00022723"/>
    </source>
</evidence>
<dbReference type="GO" id="GO:0016787">
    <property type="term" value="F:hydrolase activity"/>
    <property type="evidence" value="ECO:0007669"/>
    <property type="project" value="UniProtKB-KW"/>
</dbReference>
<dbReference type="Gene3D" id="1.10.1370.40">
    <property type="match status" value="1"/>
</dbReference>
<sequence length="729" mass="80686">MRRAAIWSTSALLLASVVTWASAAPAPARAAQAAAAPRAGNPLLADWAGPYGGVPPFDRVRVEHFAPALMAGMAAHRREIAVITGNPAPPTFENTVLALERSGELLHRVRVFYGVWTGSLSSPALQKVQRQMEPRLAAFEDELAQNARLFQRIEAVYRSDEMKQLSPEQQRLVWSYRHDFDKQGARLGPAEKRRVAAINQRLAVLATDFSQNLLADEGGQGLVIDNEADLAGLGAGDIEAAAMEAKQRGLKGRWVIANTRSAMEPFLSRSPRRALREKAWRLFVGRGDNGDAHDNNRIVSEVLALRAERSKLMGFDTYAHWKLSDTMAHEPQAAIDLMLKVWGPAVAQVRQQVADMQALVDEEKGGFQIQPWDYRYYVEQLRKRQLDFNVDELTPYLQLDKVREAMFWAAGRLYGLRFERVSDVPVFHADVSVYRVLDAQGGHVGLWYFDPYAREGKNSGAWMDSYRAQGRLGGEVRPIVSNNSNFKRGRAGEPVFITWDDAVTMFHEFGHALHGLCSDVTYPSLAGPRSVLDFGEFPSQVNEYWLPTPPVLAMLVNEAGESLPPALVAKIERSKNFDKGFWKVEFLASALLDMKLHLEGATPVDPRAFEKKTFAELGMPAAMAARHRIPQFGHVFAGDGYAAGYYGYLWAEVLSHDAFGAFIEAGDPFDAKVARRYRDTVLAVGHTVDPAQAFRNFRGRDPEVGALLRADGFAAPMSSPAPGAAKSTP</sequence>
<protein>
    <submittedName>
        <fullName evidence="10">M3 family metallopeptidase</fullName>
        <ecNumber evidence="10">3.4.24.-</ecNumber>
    </submittedName>
</protein>
<comment type="similarity">
    <text evidence="1 7">Belongs to the peptidase M3 family.</text>
</comment>
<dbReference type="RefSeq" id="WP_341428145.1">
    <property type="nucleotide sequence ID" value="NZ_JBBUTG010000019.1"/>
</dbReference>
<dbReference type="InterPro" id="IPR024077">
    <property type="entry name" value="Neurolysin/TOP_dom2"/>
</dbReference>
<dbReference type="PANTHER" id="PTHR43660">
    <property type="entry name" value="DIPEPTIDYL CARBOXYPEPTIDASE"/>
    <property type="match status" value="1"/>
</dbReference>
<evidence type="ECO:0000313" key="10">
    <source>
        <dbReference type="EMBL" id="MEK8033725.1"/>
    </source>
</evidence>
<feature type="domain" description="Peptidase M3A/M3B catalytic" evidence="9">
    <location>
        <begin position="267"/>
        <end position="710"/>
    </location>
</feature>
<keyword evidence="2 7" id="KW-0645">Protease</keyword>
<feature type="signal peptide" evidence="8">
    <location>
        <begin position="1"/>
        <end position="23"/>
    </location>
</feature>
<name>A0ABU9BYR7_9BURK</name>
<dbReference type="EMBL" id="JBBUTG010000019">
    <property type="protein sequence ID" value="MEK8033725.1"/>
    <property type="molecule type" value="Genomic_DNA"/>
</dbReference>
<keyword evidence="11" id="KW-1185">Reference proteome</keyword>
<dbReference type="InterPro" id="IPR034005">
    <property type="entry name" value="M3A_DCP"/>
</dbReference>
<evidence type="ECO:0000256" key="4">
    <source>
        <dbReference type="ARBA" id="ARBA00022801"/>
    </source>
</evidence>
<dbReference type="CDD" id="cd06456">
    <property type="entry name" value="M3A_DCP"/>
    <property type="match status" value="1"/>
</dbReference>